<dbReference type="Pfam" id="PF11325">
    <property type="entry name" value="DUF3127"/>
    <property type="match status" value="1"/>
</dbReference>
<evidence type="ECO:0000313" key="2">
    <source>
        <dbReference type="EMBL" id="STZ69015.1"/>
    </source>
</evidence>
<dbReference type="AlphaFoldDB" id="A0A378U185"/>
<dbReference type="RefSeq" id="WP_115091851.1">
    <property type="nucleotide sequence ID" value="NZ_CP068107.1"/>
</dbReference>
<accession>A0A378U185</accession>
<proteinExistence type="predicted"/>
<protein>
    <submittedName>
        <fullName evidence="2">Domain of uncharacterized function (DUF3127)</fullName>
    </submittedName>
</protein>
<dbReference type="SUPFAM" id="SSF50249">
    <property type="entry name" value="Nucleic acid-binding proteins"/>
    <property type="match status" value="1"/>
</dbReference>
<reference evidence="2 3" key="1">
    <citation type="submission" date="2018-06" db="EMBL/GenBank/DDBJ databases">
        <authorList>
            <consortium name="Pathogen Informatics"/>
            <person name="Doyle S."/>
        </authorList>
    </citation>
    <scope>NUCLEOTIDE SEQUENCE [LARGE SCALE GENOMIC DNA]</scope>
    <source>
        <strain evidence="2 3">NCTC11179</strain>
    </source>
</reference>
<gene>
    <name evidence="2" type="ORF">NCTC11179_02505</name>
</gene>
<dbReference type="Proteomes" id="UP000255024">
    <property type="component" value="Unassembled WGS sequence"/>
</dbReference>
<evidence type="ECO:0000313" key="3">
    <source>
        <dbReference type="Proteomes" id="UP000255024"/>
    </source>
</evidence>
<feature type="compositionally biased region" description="Polar residues" evidence="1">
    <location>
        <begin position="99"/>
        <end position="114"/>
    </location>
</feature>
<organism evidence="2 3">
    <name type="scientific">Myroides odoratus</name>
    <name type="common">Flavobacterium odoratum</name>
    <dbReference type="NCBI Taxonomy" id="256"/>
    <lineage>
        <taxon>Bacteria</taxon>
        <taxon>Pseudomonadati</taxon>
        <taxon>Bacteroidota</taxon>
        <taxon>Flavobacteriia</taxon>
        <taxon>Flavobacteriales</taxon>
        <taxon>Flavobacteriaceae</taxon>
        <taxon>Myroides</taxon>
    </lineage>
</organism>
<feature type="compositionally biased region" description="Low complexity" evidence="1">
    <location>
        <begin position="115"/>
        <end position="144"/>
    </location>
</feature>
<feature type="compositionally biased region" description="Acidic residues" evidence="1">
    <location>
        <begin position="154"/>
        <end position="163"/>
    </location>
</feature>
<keyword evidence="3" id="KW-1185">Reference proteome</keyword>
<dbReference type="InterPro" id="IPR012340">
    <property type="entry name" value="NA-bd_OB-fold"/>
</dbReference>
<evidence type="ECO:0000256" key="1">
    <source>
        <dbReference type="SAM" id="MobiDB-lite"/>
    </source>
</evidence>
<sequence length="163" mass="18475">MEVIGRIKVIGQPQDISSSFRKREVVVTTEEQYPQDILIEFTQDRVSLLDTFQVGEPVKVSINLRGREWTSPQGEVRYFNTIQGWRIERNMPAQGMGQPMQNQYAQQPNMGQPVQQAGGVNQNYQGNQGTPNQFAQQAPQAPQTPQFPPAPSFTEEDHDDLPF</sequence>
<feature type="region of interest" description="Disordered" evidence="1">
    <location>
        <begin position="93"/>
        <end position="163"/>
    </location>
</feature>
<dbReference type="EMBL" id="UGQL01000002">
    <property type="protein sequence ID" value="STZ69015.1"/>
    <property type="molecule type" value="Genomic_DNA"/>
</dbReference>
<dbReference type="InterPro" id="IPR021474">
    <property type="entry name" value="DUF3127"/>
</dbReference>
<name>A0A378U185_MYROD</name>